<dbReference type="Gene3D" id="1.10.10.60">
    <property type="entry name" value="Homeodomain-like"/>
    <property type="match status" value="1"/>
</dbReference>
<keyword evidence="2" id="KW-0240">DNA-directed RNA polymerase</keyword>
<organism evidence="12 13">
    <name type="scientific">Puniceicoccus vermicola</name>
    <dbReference type="NCBI Taxonomy" id="388746"/>
    <lineage>
        <taxon>Bacteria</taxon>
        <taxon>Pseudomonadati</taxon>
        <taxon>Verrucomicrobiota</taxon>
        <taxon>Opitutia</taxon>
        <taxon>Puniceicoccales</taxon>
        <taxon>Puniceicoccaceae</taxon>
        <taxon>Puniceicoccus</taxon>
    </lineage>
</organism>
<dbReference type="GO" id="GO:0016779">
    <property type="term" value="F:nucleotidyltransferase activity"/>
    <property type="evidence" value="ECO:0007669"/>
    <property type="project" value="UniProtKB-KW"/>
</dbReference>
<feature type="domain" description="RNA polymerase sigma factor 54 DNA-binding" evidence="10">
    <location>
        <begin position="322"/>
        <end position="479"/>
    </location>
</feature>
<evidence type="ECO:0000256" key="1">
    <source>
        <dbReference type="ARBA" id="ARBA00008798"/>
    </source>
</evidence>
<evidence type="ECO:0000256" key="8">
    <source>
        <dbReference type="ARBA" id="ARBA00023163"/>
    </source>
</evidence>
<evidence type="ECO:0000256" key="9">
    <source>
        <dbReference type="SAM" id="MobiDB-lite"/>
    </source>
</evidence>
<keyword evidence="5" id="KW-0805">Transcription regulation</keyword>
<dbReference type="InterPro" id="IPR007046">
    <property type="entry name" value="RNA_pol_sigma_54_core-bd"/>
</dbReference>
<keyword evidence="7" id="KW-0238">DNA-binding</keyword>
<dbReference type="Proteomes" id="UP000525652">
    <property type="component" value="Unassembled WGS sequence"/>
</dbReference>
<evidence type="ECO:0000256" key="2">
    <source>
        <dbReference type="ARBA" id="ARBA00022478"/>
    </source>
</evidence>
<accession>A0A7X1B2B6</accession>
<keyword evidence="13" id="KW-1185">Reference proteome</keyword>
<evidence type="ECO:0000256" key="3">
    <source>
        <dbReference type="ARBA" id="ARBA00022679"/>
    </source>
</evidence>
<name>A0A7X1B2B6_9BACT</name>
<evidence type="ECO:0000256" key="4">
    <source>
        <dbReference type="ARBA" id="ARBA00022695"/>
    </source>
</evidence>
<keyword evidence="4" id="KW-0548">Nucleotidyltransferase</keyword>
<dbReference type="GO" id="GO:0016987">
    <property type="term" value="F:sigma factor activity"/>
    <property type="evidence" value="ECO:0007669"/>
    <property type="project" value="UniProtKB-KW"/>
</dbReference>
<dbReference type="EMBL" id="JACHVA010000118">
    <property type="protein sequence ID" value="MBC2603120.1"/>
    <property type="molecule type" value="Genomic_DNA"/>
</dbReference>
<dbReference type="InterPro" id="IPR000394">
    <property type="entry name" value="RNA_pol_sigma_54"/>
</dbReference>
<keyword evidence="8" id="KW-0804">Transcription</keyword>
<dbReference type="PROSITE" id="PS00718">
    <property type="entry name" value="SIGMA54_2"/>
    <property type="match status" value="1"/>
</dbReference>
<proteinExistence type="inferred from homology"/>
<reference evidence="12 13" key="1">
    <citation type="submission" date="2020-07" db="EMBL/GenBank/DDBJ databases">
        <authorList>
            <person name="Feng X."/>
        </authorList>
    </citation>
    <scope>NUCLEOTIDE SEQUENCE [LARGE SCALE GENOMIC DNA]</scope>
    <source>
        <strain evidence="12 13">JCM14086</strain>
    </source>
</reference>
<dbReference type="NCBIfam" id="TIGR02395">
    <property type="entry name" value="rpoN_sigma"/>
    <property type="match status" value="1"/>
</dbReference>
<evidence type="ECO:0000256" key="6">
    <source>
        <dbReference type="ARBA" id="ARBA00023082"/>
    </source>
</evidence>
<dbReference type="RefSeq" id="WP_185693761.1">
    <property type="nucleotide sequence ID" value="NZ_JACHVA010000118.1"/>
</dbReference>
<dbReference type="PROSITE" id="PS50044">
    <property type="entry name" value="SIGMA54_3"/>
    <property type="match status" value="1"/>
</dbReference>
<dbReference type="Pfam" id="PF00309">
    <property type="entry name" value="Sigma54_AID"/>
    <property type="match status" value="1"/>
</dbReference>
<evidence type="ECO:0000256" key="7">
    <source>
        <dbReference type="ARBA" id="ARBA00023125"/>
    </source>
</evidence>
<dbReference type="GO" id="GO:0001216">
    <property type="term" value="F:DNA-binding transcription activator activity"/>
    <property type="evidence" value="ECO:0007669"/>
    <property type="project" value="InterPro"/>
</dbReference>
<dbReference type="GO" id="GO:0006352">
    <property type="term" value="P:DNA-templated transcription initiation"/>
    <property type="evidence" value="ECO:0007669"/>
    <property type="project" value="InterPro"/>
</dbReference>
<evidence type="ECO:0000256" key="5">
    <source>
        <dbReference type="ARBA" id="ARBA00023015"/>
    </source>
</evidence>
<dbReference type="Pfam" id="PF04963">
    <property type="entry name" value="Sigma54_CBD"/>
    <property type="match status" value="1"/>
</dbReference>
<gene>
    <name evidence="12" type="primary">rpoN</name>
    <name evidence="12" type="ORF">H5P30_15155</name>
</gene>
<dbReference type="GO" id="GO:0000428">
    <property type="term" value="C:DNA-directed RNA polymerase complex"/>
    <property type="evidence" value="ECO:0007669"/>
    <property type="project" value="UniProtKB-KW"/>
</dbReference>
<comment type="similarity">
    <text evidence="1">Belongs to the sigma-54 factor family.</text>
</comment>
<dbReference type="Pfam" id="PF04552">
    <property type="entry name" value="Sigma54_DBD"/>
    <property type="match status" value="1"/>
</dbReference>
<evidence type="ECO:0000259" key="10">
    <source>
        <dbReference type="Pfam" id="PF04552"/>
    </source>
</evidence>
<feature type="domain" description="RNA polymerase sigma factor 54 core-binding" evidence="11">
    <location>
        <begin position="126"/>
        <end position="307"/>
    </location>
</feature>
<dbReference type="GO" id="GO:0003677">
    <property type="term" value="F:DNA binding"/>
    <property type="evidence" value="ECO:0007669"/>
    <property type="project" value="UniProtKB-KW"/>
</dbReference>
<dbReference type="InterPro" id="IPR007634">
    <property type="entry name" value="RNA_pol_sigma_54_DNA-bd"/>
</dbReference>
<dbReference type="PRINTS" id="PR00045">
    <property type="entry name" value="SIGMA54FCT"/>
</dbReference>
<dbReference type="AlphaFoldDB" id="A0A7X1B2B6"/>
<dbReference type="PANTHER" id="PTHR32248">
    <property type="entry name" value="RNA POLYMERASE SIGMA-54 FACTOR"/>
    <property type="match status" value="1"/>
</dbReference>
<dbReference type="PANTHER" id="PTHR32248:SF4">
    <property type="entry name" value="RNA POLYMERASE SIGMA-54 FACTOR"/>
    <property type="match status" value="1"/>
</dbReference>
<feature type="region of interest" description="Disordered" evidence="9">
    <location>
        <begin position="58"/>
        <end position="79"/>
    </location>
</feature>
<evidence type="ECO:0000259" key="11">
    <source>
        <dbReference type="Pfam" id="PF04963"/>
    </source>
</evidence>
<dbReference type="InterPro" id="IPR038709">
    <property type="entry name" value="RpoN_core-bd_sf"/>
</dbReference>
<sequence>MPEQGFQQLQKQTQSLVLAPQLRQSLKILQAPAMELRSSILEELQINPTLEELPMEGVSLDDTGEAPDSNESEPDGEMDFEKEDYELLNRMDEDWRDDIGSDYAVRTPSSDEEERRKHFFDSFVGEVSLQEHLLSQADLSEMDALDRKSLEYLIGSLDREGFLNEDVENIALLGDLPLNKVKKARELLLTFDPVGIGAVDRQECLLVQLELSGKEKSLAARILREEYALLLRRRIPELARKFGVDADTIHRALGEIANLDPAPGRRFAEDNNRVIVPDVKIFKDEEEEWHIILNNDYIPRLRISRVYKDLIAQGKLPRKEKEYLREKIRSGRFLMNSIEQRQQTVERIAWQLLELQKPFFEDGVSKLRPLTMNQVAEIIGVHETTVSRAIANKYIDTPHGIFELKYFFTAGYLTEDGQSVSNRSIKDTIQQIVEGEDSAKPYSDQAIVEILKEKGFKIARRTVAKYRDELGILPTNLRRAYQ</sequence>
<dbReference type="PIRSF" id="PIRSF000774">
    <property type="entry name" value="RpoN"/>
    <property type="match status" value="1"/>
</dbReference>
<feature type="compositionally biased region" description="Acidic residues" evidence="9">
    <location>
        <begin position="62"/>
        <end position="79"/>
    </location>
</feature>
<protein>
    <submittedName>
        <fullName evidence="12">RNA polymerase factor sigma-54</fullName>
    </submittedName>
</protein>
<keyword evidence="6" id="KW-0731">Sigma factor</keyword>
<evidence type="ECO:0000313" key="12">
    <source>
        <dbReference type="EMBL" id="MBC2603120.1"/>
    </source>
</evidence>
<dbReference type="Gene3D" id="1.10.10.1330">
    <property type="entry name" value="RNA polymerase sigma-54 factor, core-binding domain"/>
    <property type="match status" value="1"/>
</dbReference>
<comment type="caution">
    <text evidence="12">The sequence shown here is derived from an EMBL/GenBank/DDBJ whole genome shotgun (WGS) entry which is preliminary data.</text>
</comment>
<keyword evidence="3" id="KW-0808">Transferase</keyword>
<evidence type="ECO:0000313" key="13">
    <source>
        <dbReference type="Proteomes" id="UP000525652"/>
    </source>
</evidence>